<protein>
    <submittedName>
        <fullName evidence="4">Uncharacterized protein</fullName>
    </submittedName>
</protein>
<keyword evidence="3" id="KW-0812">Transmembrane</keyword>
<evidence type="ECO:0000313" key="5">
    <source>
        <dbReference type="Proteomes" id="UP001428341"/>
    </source>
</evidence>
<dbReference type="EMBL" id="JBCGBO010000006">
    <property type="protein sequence ID" value="KAK9193782.1"/>
    <property type="molecule type" value="Genomic_DNA"/>
</dbReference>
<dbReference type="AlphaFoldDB" id="A0AAP0QGD3"/>
<keyword evidence="3" id="KW-1133">Transmembrane helix</keyword>
<accession>A0AAP0QGD3</accession>
<comment type="caution">
    <text evidence="4">The sequence shown here is derived from an EMBL/GenBank/DDBJ whole genome shotgun (WGS) entry which is preliminary data.</text>
</comment>
<keyword evidence="3" id="KW-0472">Membrane</keyword>
<feature type="coiled-coil region" evidence="1">
    <location>
        <begin position="224"/>
        <end position="288"/>
    </location>
</feature>
<evidence type="ECO:0000256" key="3">
    <source>
        <dbReference type="SAM" id="Phobius"/>
    </source>
</evidence>
<dbReference type="Proteomes" id="UP001428341">
    <property type="component" value="Unassembled WGS sequence"/>
</dbReference>
<keyword evidence="1" id="KW-0175">Coiled coil</keyword>
<name>A0AAP0QGD3_9ROSI</name>
<reference evidence="4 5" key="1">
    <citation type="submission" date="2024-05" db="EMBL/GenBank/DDBJ databases">
        <title>Haplotype-resolved chromosome-level genome assembly of Huyou (Citrus changshanensis).</title>
        <authorList>
            <person name="Miao C."/>
            <person name="Chen W."/>
            <person name="Wu Y."/>
            <person name="Wang L."/>
            <person name="Zhao S."/>
            <person name="Grierson D."/>
            <person name="Xu C."/>
            <person name="Chen K."/>
        </authorList>
    </citation>
    <scope>NUCLEOTIDE SEQUENCE [LARGE SCALE GENOMIC DNA]</scope>
    <source>
        <strain evidence="4">01-14</strain>
        <tissue evidence="4">Leaf</tissue>
    </source>
</reference>
<keyword evidence="5" id="KW-1185">Reference proteome</keyword>
<feature type="transmembrane region" description="Helical" evidence="3">
    <location>
        <begin position="26"/>
        <end position="48"/>
    </location>
</feature>
<feature type="transmembrane region" description="Helical" evidence="3">
    <location>
        <begin position="209"/>
        <end position="228"/>
    </location>
</feature>
<proteinExistence type="predicted"/>
<organism evidence="4 5">
    <name type="scientific">Citrus x changshan-huyou</name>
    <dbReference type="NCBI Taxonomy" id="2935761"/>
    <lineage>
        <taxon>Eukaryota</taxon>
        <taxon>Viridiplantae</taxon>
        <taxon>Streptophyta</taxon>
        <taxon>Embryophyta</taxon>
        <taxon>Tracheophyta</taxon>
        <taxon>Spermatophyta</taxon>
        <taxon>Magnoliopsida</taxon>
        <taxon>eudicotyledons</taxon>
        <taxon>Gunneridae</taxon>
        <taxon>Pentapetalae</taxon>
        <taxon>rosids</taxon>
        <taxon>malvids</taxon>
        <taxon>Sapindales</taxon>
        <taxon>Rutaceae</taxon>
        <taxon>Aurantioideae</taxon>
        <taxon>Citrus</taxon>
    </lineage>
</organism>
<evidence type="ECO:0000256" key="1">
    <source>
        <dbReference type="SAM" id="Coils"/>
    </source>
</evidence>
<sequence>MKEGSGSGGDEGGVSVATGKRRWRNLVIGVLFLVILSMVIPLAFLFGLHNGFHSPSPNPNSNGYVAMRKTSVPGDLKSYDKYENSDDTSNNSEDDRSTHINELVQKLAPNISKDQLSHSIVKSKDSFESSQVHWIADNVIVFGPLKKHLLLLKEAKKSPMPPKTALKPALVKSFQPLLRKAGKHSHLLAETEGSHNATMAPKVVARRQIAGWVGVVVILIVTTLLALLEQITTLEAKVDGLGEEIRKLTEEIGSDEEEITRERLTDLLERMDNLISEGQDALNEFEELVNSEGETYNREHDLRLNVLRPAFNRLHSEIATWRGVKLEHGEQFEKAVNLWTWYYPKRDDDGNSELKLIIHHETRHGVKEMMEDTLTHLRKKGSIAAAHVKTSWEEAPKFGPDDVVRNFYK</sequence>
<feature type="region of interest" description="Disordered" evidence="2">
    <location>
        <begin position="75"/>
        <end position="96"/>
    </location>
</feature>
<gene>
    <name evidence="4" type="ORF">WN944_004481</name>
</gene>
<evidence type="ECO:0000313" key="4">
    <source>
        <dbReference type="EMBL" id="KAK9193782.1"/>
    </source>
</evidence>
<evidence type="ECO:0000256" key="2">
    <source>
        <dbReference type="SAM" id="MobiDB-lite"/>
    </source>
</evidence>